<feature type="transmembrane region" description="Helical" evidence="12">
    <location>
        <begin position="73"/>
        <end position="93"/>
    </location>
</feature>
<keyword evidence="9 12" id="KW-0830">Ubiquinone</keyword>
<dbReference type="GO" id="GO:0048039">
    <property type="term" value="F:ubiquinone binding"/>
    <property type="evidence" value="ECO:0007669"/>
    <property type="project" value="TreeGrafter"/>
</dbReference>
<feature type="transmembrane region" description="Helical" evidence="12">
    <location>
        <begin position="44"/>
        <end position="66"/>
    </location>
</feature>
<comment type="catalytic activity">
    <reaction evidence="12">
        <text>a ubiquinone + NADH + 5 H(+)(in) = a ubiquinol + NAD(+) + 4 H(+)(out)</text>
        <dbReference type="Rhea" id="RHEA:29091"/>
        <dbReference type="Rhea" id="RHEA-COMP:9565"/>
        <dbReference type="Rhea" id="RHEA-COMP:9566"/>
        <dbReference type="ChEBI" id="CHEBI:15378"/>
        <dbReference type="ChEBI" id="CHEBI:16389"/>
        <dbReference type="ChEBI" id="CHEBI:17976"/>
        <dbReference type="ChEBI" id="CHEBI:57540"/>
        <dbReference type="ChEBI" id="CHEBI:57945"/>
        <dbReference type="EC" id="7.1.1.2"/>
    </reaction>
</comment>
<sequence>MIHLISLLLTWIALSITMYLVSLQHIMVSLGVILLWWYGMVQCMIHLANSMLVVFGVVLLVTLLLYINRLLILTIDGLVLIHILQLSTCVVTMVQDYLIFFTLFEILLLVMFMYSLVVSKIYRSIYSQYMLIVYTLLGSSMMLLAMCSEYSVLGTTTSTIAWGPSSINSMVHVYSMLLVWGFFSKIPCYPFHVWLTEAHVEITTEGSVLLAGIYLKVGTIGLYRYAITMYEYSWIWWTPCYIIVLGVGSVVTGWWLVKQVDAKRYIALCSIIHMQIMILVVFCTHHSVGIVGVLLQMVMHSWIAMLLFICVGYVYDIQGTRILLYLHTYSVYTTTWMLVLLCNMGVPCSASFLSEILLLRILIPTISWIAILVLIINSGIAITGLYVWLLTTSGKDASTGWAYTNPSLQGSWVCMLLVSIIIMSIRISCMLYTVML</sequence>
<evidence type="ECO:0000256" key="1">
    <source>
        <dbReference type="ARBA" id="ARBA00004225"/>
    </source>
</evidence>
<evidence type="ECO:0000256" key="10">
    <source>
        <dbReference type="ARBA" id="ARBA00023128"/>
    </source>
</evidence>
<evidence type="ECO:0000256" key="8">
    <source>
        <dbReference type="ARBA" id="ARBA00023027"/>
    </source>
</evidence>
<feature type="transmembrane region" description="Helical" evidence="12">
    <location>
        <begin position="129"/>
        <end position="153"/>
    </location>
</feature>
<dbReference type="AlphaFoldDB" id="A0A6G5ZTQ0"/>
<evidence type="ECO:0000259" key="13">
    <source>
        <dbReference type="Pfam" id="PF00361"/>
    </source>
</evidence>
<keyword evidence="11 12" id="KW-0472">Membrane</keyword>
<accession>A0A6G5ZTQ0</accession>
<dbReference type="InterPro" id="IPR001750">
    <property type="entry name" value="ND/Mrp_TM"/>
</dbReference>
<dbReference type="PRINTS" id="PR01437">
    <property type="entry name" value="NUOXDRDTASE4"/>
</dbReference>
<dbReference type="PANTHER" id="PTHR43507:SF20">
    <property type="entry name" value="NADH-UBIQUINONE OXIDOREDUCTASE CHAIN 4"/>
    <property type="match status" value="1"/>
</dbReference>
<evidence type="ECO:0000256" key="11">
    <source>
        <dbReference type="ARBA" id="ARBA00023136"/>
    </source>
</evidence>
<feature type="transmembrane region" description="Helical" evidence="12">
    <location>
        <begin position="288"/>
        <end position="315"/>
    </location>
</feature>
<evidence type="ECO:0000256" key="7">
    <source>
        <dbReference type="ARBA" id="ARBA00022989"/>
    </source>
</evidence>
<keyword evidence="7 12" id="KW-1133">Transmembrane helix</keyword>
<reference evidence="14" key="1">
    <citation type="journal article" date="2020" name="Nucleic Acids Res.">
        <title>Gene fragmentation and RNA editing without borders: eccentric mitochondrial genomes of diplonemids.</title>
        <authorList>
            <person name="Kaur B."/>
            <person name="Zahonova K."/>
            <person name="Valach M."/>
            <person name="Faktorova D."/>
            <person name="Prokopchuk G."/>
            <person name="Burger G."/>
            <person name="Lukes J."/>
        </authorList>
    </citation>
    <scope>NUCLEOTIDE SEQUENCE</scope>
</reference>
<name>A0A6G5ZTQ0_9EUGL</name>
<dbReference type="GO" id="GO:0015990">
    <property type="term" value="P:electron transport coupled proton transport"/>
    <property type="evidence" value="ECO:0007669"/>
    <property type="project" value="TreeGrafter"/>
</dbReference>
<keyword evidence="8 12" id="KW-0520">NAD</keyword>
<protein>
    <recommendedName>
        <fullName evidence="12">NADH-ubiquinone oxidoreductase chain 4</fullName>
        <ecNumber evidence="12">7.1.1.2</ecNumber>
    </recommendedName>
</protein>
<comment type="function">
    <text evidence="12">Core subunit of the mitochondrial membrane respiratory chain NADH dehydrogenase (Complex I) which catalyzes electron transfer from NADH through the respiratory chain, using ubiquinone as an electron acceptor. Essential for the catalytic activity and assembly of complex I.</text>
</comment>
<evidence type="ECO:0000256" key="2">
    <source>
        <dbReference type="ARBA" id="ARBA00022448"/>
    </source>
</evidence>
<dbReference type="EMBL" id="MN109409">
    <property type="protein sequence ID" value="QHQ98706.1"/>
    <property type="molecule type" value="mRNA"/>
</dbReference>
<keyword evidence="5" id="KW-1278">Translocase</keyword>
<dbReference type="GO" id="GO:0003954">
    <property type="term" value="F:NADH dehydrogenase activity"/>
    <property type="evidence" value="ECO:0007669"/>
    <property type="project" value="TreeGrafter"/>
</dbReference>
<keyword evidence="10 12" id="KW-0496">Mitochondrion</keyword>
<keyword evidence="4 12" id="KW-0812">Transmembrane</keyword>
<evidence type="ECO:0000256" key="9">
    <source>
        <dbReference type="ARBA" id="ARBA00023075"/>
    </source>
</evidence>
<organism evidence="14">
    <name type="scientific">Sulcionema specki</name>
    <dbReference type="NCBI Taxonomy" id="2016126"/>
    <lineage>
        <taxon>Eukaryota</taxon>
        <taxon>Discoba</taxon>
        <taxon>Euglenozoa</taxon>
        <taxon>Diplonemea</taxon>
        <taxon>Diplonemidae</taxon>
        <taxon>Sulcionema</taxon>
    </lineage>
</organism>
<geneLocation type="mitochondrion" evidence="14"/>
<evidence type="ECO:0000256" key="4">
    <source>
        <dbReference type="ARBA" id="ARBA00022692"/>
    </source>
</evidence>
<evidence type="ECO:0000256" key="6">
    <source>
        <dbReference type="ARBA" id="ARBA00022982"/>
    </source>
</evidence>
<evidence type="ECO:0000256" key="12">
    <source>
        <dbReference type="RuleBase" id="RU003297"/>
    </source>
</evidence>
<dbReference type="Pfam" id="PF00361">
    <property type="entry name" value="Proton_antipo_M"/>
    <property type="match status" value="1"/>
</dbReference>
<feature type="transmembrane region" description="Helical" evidence="12">
    <location>
        <begin position="173"/>
        <end position="195"/>
    </location>
</feature>
<feature type="transmembrane region" description="Helical" evidence="12">
    <location>
        <begin position="7"/>
        <end position="38"/>
    </location>
</feature>
<feature type="transmembrane region" description="Helical" evidence="12">
    <location>
        <begin position="207"/>
        <end position="228"/>
    </location>
</feature>
<keyword evidence="3 12" id="KW-0679">Respiratory chain</keyword>
<comment type="similarity">
    <text evidence="12">Belongs to the complex I subunit 4 family.</text>
</comment>
<feature type="transmembrane region" description="Helical" evidence="12">
    <location>
        <begin position="366"/>
        <end position="391"/>
    </location>
</feature>
<feature type="transmembrane region" description="Helical" evidence="12">
    <location>
        <begin position="264"/>
        <end position="282"/>
    </location>
</feature>
<evidence type="ECO:0000313" key="14">
    <source>
        <dbReference type="EMBL" id="QHQ98706.1"/>
    </source>
</evidence>
<feature type="transmembrane region" description="Helical" evidence="12">
    <location>
        <begin position="99"/>
        <end position="117"/>
    </location>
</feature>
<keyword evidence="2 12" id="KW-0813">Transport</keyword>
<dbReference type="GO" id="GO:0042773">
    <property type="term" value="P:ATP synthesis coupled electron transport"/>
    <property type="evidence" value="ECO:0007669"/>
    <property type="project" value="InterPro"/>
</dbReference>
<dbReference type="GO" id="GO:0008137">
    <property type="term" value="F:NADH dehydrogenase (ubiquinone) activity"/>
    <property type="evidence" value="ECO:0007669"/>
    <property type="project" value="UniProtKB-UniRule"/>
</dbReference>
<dbReference type="EC" id="7.1.1.2" evidence="12"/>
<keyword evidence="6 12" id="KW-0249">Electron transport</keyword>
<evidence type="ECO:0000256" key="3">
    <source>
        <dbReference type="ARBA" id="ARBA00022660"/>
    </source>
</evidence>
<feature type="transmembrane region" description="Helical" evidence="12">
    <location>
        <begin position="234"/>
        <end position="257"/>
    </location>
</feature>
<dbReference type="InterPro" id="IPR003918">
    <property type="entry name" value="NADH_UbQ_OxRdtase"/>
</dbReference>
<feature type="domain" description="NADH:quinone oxidoreductase/Mrp antiporter transmembrane" evidence="13">
    <location>
        <begin position="96"/>
        <end position="380"/>
    </location>
</feature>
<dbReference type="PANTHER" id="PTHR43507">
    <property type="entry name" value="NADH-UBIQUINONE OXIDOREDUCTASE CHAIN 4"/>
    <property type="match status" value="1"/>
</dbReference>
<evidence type="ECO:0000256" key="5">
    <source>
        <dbReference type="ARBA" id="ARBA00022967"/>
    </source>
</evidence>
<proteinExistence type="evidence at transcript level"/>
<comment type="subcellular location">
    <subcellularLocation>
        <location evidence="1 12">Mitochondrion membrane</location>
        <topology evidence="1 12">Multi-pass membrane protein</topology>
    </subcellularLocation>
</comment>
<dbReference type="GO" id="GO:0031966">
    <property type="term" value="C:mitochondrial membrane"/>
    <property type="evidence" value="ECO:0007669"/>
    <property type="project" value="UniProtKB-SubCell"/>
</dbReference>
<feature type="transmembrane region" description="Helical" evidence="12">
    <location>
        <begin position="412"/>
        <end position="435"/>
    </location>
</feature>